<protein>
    <submittedName>
        <fullName evidence="11">AT-rich interactive domain-containing protein 5-like isoform X2</fullName>
    </submittedName>
</protein>
<accession>A0AAX6E7F6</accession>
<dbReference type="Gene3D" id="2.60.40.790">
    <property type="match status" value="1"/>
</dbReference>
<dbReference type="PANTHER" id="PTHR15348:SF0">
    <property type="entry name" value="PROTEIN DEAD RINGER"/>
    <property type="match status" value="1"/>
</dbReference>
<feature type="domain" description="SHSP" evidence="8">
    <location>
        <begin position="347"/>
        <end position="448"/>
    </location>
</feature>
<dbReference type="FunFam" id="1.10.150.60:FF:000009">
    <property type="entry name" value="AT-rich interactive domain-containing protein 3"/>
    <property type="match status" value="1"/>
</dbReference>
<dbReference type="GO" id="GO:0006357">
    <property type="term" value="P:regulation of transcription by RNA polymerase II"/>
    <property type="evidence" value="ECO:0007669"/>
    <property type="project" value="InterPro"/>
</dbReference>
<dbReference type="SUPFAM" id="SSF46774">
    <property type="entry name" value="ARID-like"/>
    <property type="match status" value="1"/>
</dbReference>
<dbReference type="GO" id="GO:0003677">
    <property type="term" value="F:DNA binding"/>
    <property type="evidence" value="ECO:0007669"/>
    <property type="project" value="UniProtKB-KW"/>
</dbReference>
<evidence type="ECO:0000256" key="1">
    <source>
        <dbReference type="ARBA" id="ARBA00023015"/>
    </source>
</evidence>
<evidence type="ECO:0000313" key="11">
    <source>
        <dbReference type="EMBL" id="KAJ6799890.1"/>
    </source>
</evidence>
<evidence type="ECO:0000256" key="5">
    <source>
        <dbReference type="PROSITE-ProRule" id="PRU00285"/>
    </source>
</evidence>
<dbReference type="EMBL" id="JANAVB010043216">
    <property type="protein sequence ID" value="KAJ6793179.1"/>
    <property type="molecule type" value="Genomic_DNA"/>
</dbReference>
<dbReference type="Proteomes" id="UP001140949">
    <property type="component" value="Unassembled WGS sequence"/>
</dbReference>
<dbReference type="GO" id="GO:0005634">
    <property type="term" value="C:nucleus"/>
    <property type="evidence" value="ECO:0007669"/>
    <property type="project" value="TreeGrafter"/>
</dbReference>
<keyword evidence="4" id="KW-0539">Nucleus</keyword>
<dbReference type="EMBL" id="JANAVB010039216">
    <property type="protein sequence ID" value="KAJ6799890.1"/>
    <property type="molecule type" value="Genomic_DNA"/>
</dbReference>
<reference evidence="11" key="2">
    <citation type="submission" date="2023-04" db="EMBL/GenBank/DDBJ databases">
        <authorList>
            <person name="Bruccoleri R.E."/>
            <person name="Oakeley E.J."/>
            <person name="Faust A.-M."/>
            <person name="Dessus-Babus S."/>
            <person name="Altorfer M."/>
            <person name="Burckhardt D."/>
            <person name="Oertli M."/>
            <person name="Naumann U."/>
            <person name="Petersen F."/>
            <person name="Wong J."/>
        </authorList>
    </citation>
    <scope>NUCLEOTIDE SEQUENCE</scope>
    <source>
        <strain evidence="11">GSM-AAB239-AS_SAM_17_03QT</strain>
        <tissue evidence="11">Leaf</tissue>
    </source>
</reference>
<keyword evidence="1" id="KW-0805">Transcription regulation</keyword>
<dbReference type="PANTHER" id="PTHR15348">
    <property type="entry name" value="AT-RICH INTERACTIVE DOMAIN-CONTAINING PROTEIN ARID DOMAIN- CONTAINING PROTEIN DEAD RINGER PROTEIN B-CELL REGULATOR OF IGH TRANSCRIPTION BRIGHT"/>
    <property type="match status" value="1"/>
</dbReference>
<feature type="compositionally biased region" description="Acidic residues" evidence="7">
    <location>
        <begin position="9"/>
        <end position="34"/>
    </location>
</feature>
<evidence type="ECO:0000313" key="12">
    <source>
        <dbReference type="Proteomes" id="UP001140949"/>
    </source>
</evidence>
<dbReference type="SUPFAM" id="SSF49764">
    <property type="entry name" value="HSP20-like chaperones"/>
    <property type="match status" value="1"/>
</dbReference>
<dbReference type="Pfam" id="PF00011">
    <property type="entry name" value="HSP20"/>
    <property type="match status" value="1"/>
</dbReference>
<reference evidence="11" key="1">
    <citation type="journal article" date="2023" name="GigaByte">
        <title>Genome assembly of the bearded iris, Iris pallida Lam.</title>
        <authorList>
            <person name="Bruccoleri R.E."/>
            <person name="Oakeley E.J."/>
            <person name="Faust A.M.E."/>
            <person name="Altorfer M."/>
            <person name="Dessus-Babus S."/>
            <person name="Burckhardt D."/>
            <person name="Oertli M."/>
            <person name="Naumann U."/>
            <person name="Petersen F."/>
            <person name="Wong J."/>
        </authorList>
    </citation>
    <scope>NUCLEOTIDE SEQUENCE</scope>
    <source>
        <strain evidence="11">GSM-AAB239-AS_SAM_17_03QT</strain>
    </source>
</reference>
<evidence type="ECO:0000313" key="10">
    <source>
        <dbReference type="EMBL" id="KAJ6793179.1"/>
    </source>
</evidence>
<feature type="region of interest" description="Disordered" evidence="7">
    <location>
        <begin position="1"/>
        <end position="35"/>
    </location>
</feature>
<dbReference type="Gene3D" id="1.10.150.60">
    <property type="entry name" value="ARID DNA-binding domain"/>
    <property type="match status" value="1"/>
</dbReference>
<keyword evidence="2" id="KW-0238">DNA-binding</keyword>
<evidence type="ECO:0000256" key="7">
    <source>
        <dbReference type="SAM" id="MobiDB-lite"/>
    </source>
</evidence>
<evidence type="ECO:0000256" key="6">
    <source>
        <dbReference type="RuleBase" id="RU003616"/>
    </source>
</evidence>
<feature type="region of interest" description="Disordered" evidence="7">
    <location>
        <begin position="100"/>
        <end position="144"/>
    </location>
</feature>
<dbReference type="CDD" id="cd16100">
    <property type="entry name" value="ARID"/>
    <property type="match status" value="1"/>
</dbReference>
<dbReference type="InterPro" id="IPR001606">
    <property type="entry name" value="ARID_dom"/>
</dbReference>
<name>A0AAX6E7F6_IRIPA</name>
<proteinExistence type="inferred from homology"/>
<evidence type="ECO:0000256" key="3">
    <source>
        <dbReference type="ARBA" id="ARBA00023163"/>
    </source>
</evidence>
<comment type="similarity">
    <text evidence="5 6">Belongs to the small heat shock protein (HSP20) family.</text>
</comment>
<dbReference type="AlphaFoldDB" id="A0AAX6E7F6"/>
<dbReference type="InterPro" id="IPR002068">
    <property type="entry name" value="A-crystallin/Hsp20_dom"/>
</dbReference>
<dbReference type="SMART" id="SM01014">
    <property type="entry name" value="ARID"/>
    <property type="match status" value="1"/>
</dbReference>
<dbReference type="InterPro" id="IPR036431">
    <property type="entry name" value="ARID_dom_sf"/>
</dbReference>
<organism evidence="11 12">
    <name type="scientific">Iris pallida</name>
    <name type="common">Sweet iris</name>
    <dbReference type="NCBI Taxonomy" id="29817"/>
    <lineage>
        <taxon>Eukaryota</taxon>
        <taxon>Viridiplantae</taxon>
        <taxon>Streptophyta</taxon>
        <taxon>Embryophyta</taxon>
        <taxon>Tracheophyta</taxon>
        <taxon>Spermatophyta</taxon>
        <taxon>Magnoliopsida</taxon>
        <taxon>Liliopsida</taxon>
        <taxon>Asparagales</taxon>
        <taxon>Iridaceae</taxon>
        <taxon>Iridoideae</taxon>
        <taxon>Irideae</taxon>
        <taxon>Iris</taxon>
    </lineage>
</organism>
<comment type="caution">
    <text evidence="11">The sequence shown here is derived from an EMBL/GenBank/DDBJ whole genome shotgun (WGS) entry which is preliminary data.</text>
</comment>
<dbReference type="InterPro" id="IPR045147">
    <property type="entry name" value="ARI3A/B/C"/>
</dbReference>
<dbReference type="CDD" id="cd06464">
    <property type="entry name" value="ACD_sHsps-like"/>
    <property type="match status" value="1"/>
</dbReference>
<evidence type="ECO:0000256" key="4">
    <source>
        <dbReference type="ARBA" id="ARBA00023242"/>
    </source>
</evidence>
<evidence type="ECO:0000259" key="9">
    <source>
        <dbReference type="PROSITE" id="PS51011"/>
    </source>
</evidence>
<dbReference type="InterPro" id="IPR008978">
    <property type="entry name" value="HSP20-like_chaperone"/>
</dbReference>
<dbReference type="SMART" id="SM00501">
    <property type="entry name" value="BRIGHT"/>
    <property type="match status" value="1"/>
</dbReference>
<feature type="domain" description="ARID" evidence="9">
    <location>
        <begin position="147"/>
        <end position="238"/>
    </location>
</feature>
<dbReference type="Pfam" id="PF01388">
    <property type="entry name" value="ARID"/>
    <property type="match status" value="1"/>
</dbReference>
<feature type="compositionally biased region" description="Basic and acidic residues" evidence="7">
    <location>
        <begin position="100"/>
        <end position="121"/>
    </location>
</feature>
<evidence type="ECO:0000256" key="2">
    <source>
        <dbReference type="ARBA" id="ARBA00023125"/>
    </source>
</evidence>
<evidence type="ECO:0000259" key="8">
    <source>
        <dbReference type="PROSITE" id="PS01031"/>
    </source>
</evidence>
<keyword evidence="12" id="KW-1185">Reference proteome</keyword>
<sequence>MNEPKESDNGSEQEMPELSEEEEKIDAGVEDEELPNMIMEPQLQAEPDAGNGESKEIPMETVPVLEVPGGNGVAEKQPSVKESVVVEEQLENGNGLLESEVKPARSEEKHFEEEMPGKEERDGGDDGPMDLFSFDPNFLEGDDDGTEEEQAAFMRALEKFHREMSLEFKPPKFYGEGLNCLKLWRAVTRLGGYDQVTTCKLWRQVGESFKPPKTCTTVSWSFRCFYEKALLEYEKHKIRTGELRVPLPSLPEPMAVDCQDGGNLASGSGRARRDAAARAMQGWHSQRLLGNGEVGDPIIKDKNAIALLKRDKHLKSFGSSLRKKKGSSLERAVKVARTKSIKPQVNSVVVDVGQPADWVKINVRRTKDCFEVYALVPGLLREEVHVQSDPAGRLIISGEPEQPDNPWGVTPFKKVITLPSRIDPHQTSAVVTLHGQLFVRAPFEQSDL</sequence>
<dbReference type="PROSITE" id="PS01031">
    <property type="entry name" value="SHSP"/>
    <property type="match status" value="1"/>
</dbReference>
<keyword evidence="3" id="KW-0804">Transcription</keyword>
<gene>
    <name evidence="10" type="ORF">M6B38_111425</name>
    <name evidence="11" type="ORF">M6B38_204080</name>
</gene>
<dbReference type="FunFam" id="2.60.40.790:FF:000014">
    <property type="entry name" value="AT-rich interactive domain-containing protein 3"/>
    <property type="match status" value="1"/>
</dbReference>
<dbReference type="PROSITE" id="PS51011">
    <property type="entry name" value="ARID"/>
    <property type="match status" value="1"/>
</dbReference>